<name>A0A2T1C8F0_9CYAN</name>
<protein>
    <submittedName>
        <fullName evidence="4">Uncharacterized protein</fullName>
    </submittedName>
</protein>
<gene>
    <name evidence="4" type="ORF">C7B64_03710</name>
</gene>
<dbReference type="OrthoDB" id="3278930at2"/>
<dbReference type="PROSITE" id="PS51681">
    <property type="entry name" value="SAM_MT_NNMT_PNMT_TEMT"/>
    <property type="match status" value="1"/>
</dbReference>
<dbReference type="InterPro" id="IPR000940">
    <property type="entry name" value="NNMT_TEMT_trans"/>
</dbReference>
<dbReference type="GO" id="GO:0008170">
    <property type="term" value="F:N-methyltransferase activity"/>
    <property type="evidence" value="ECO:0007669"/>
    <property type="project" value="TreeGrafter"/>
</dbReference>
<comment type="caution">
    <text evidence="4">The sequence shown here is derived from an EMBL/GenBank/DDBJ whole genome shotgun (WGS) entry which is preliminary data.</text>
</comment>
<dbReference type="Gene3D" id="3.40.50.150">
    <property type="entry name" value="Vaccinia Virus protein VP39"/>
    <property type="match status" value="1"/>
</dbReference>
<keyword evidence="1" id="KW-0489">Methyltransferase</keyword>
<dbReference type="PANTHER" id="PTHR10867:SF17">
    <property type="entry name" value="NICOTINAMIDE N-METHYLTRANSFERASE"/>
    <property type="match status" value="1"/>
</dbReference>
<evidence type="ECO:0000256" key="3">
    <source>
        <dbReference type="ARBA" id="ARBA00022691"/>
    </source>
</evidence>
<reference evidence="4 5" key="2">
    <citation type="submission" date="2018-03" db="EMBL/GenBank/DDBJ databases">
        <title>The ancient ancestry and fast evolution of plastids.</title>
        <authorList>
            <person name="Moore K.R."/>
            <person name="Magnabosco C."/>
            <person name="Momper L."/>
            <person name="Gold D.A."/>
            <person name="Bosak T."/>
            <person name="Fournier G.P."/>
        </authorList>
    </citation>
    <scope>NUCLEOTIDE SEQUENCE [LARGE SCALE GENOMIC DNA]</scope>
    <source>
        <strain evidence="4 5">CCAP 1448/3</strain>
    </source>
</reference>
<dbReference type="PANTHER" id="PTHR10867">
    <property type="entry name" value="NNMT/PNMT/TEMT FAMILY MEMBER"/>
    <property type="match status" value="1"/>
</dbReference>
<dbReference type="Proteomes" id="UP000238762">
    <property type="component" value="Unassembled WGS sequence"/>
</dbReference>
<dbReference type="NCBIfam" id="NF041360">
    <property type="entry name" value="GntF_guanitoxin"/>
    <property type="match status" value="1"/>
</dbReference>
<organism evidence="4 5">
    <name type="scientific">Merismopedia glauca CCAP 1448/3</name>
    <dbReference type="NCBI Taxonomy" id="1296344"/>
    <lineage>
        <taxon>Bacteria</taxon>
        <taxon>Bacillati</taxon>
        <taxon>Cyanobacteriota</taxon>
        <taxon>Cyanophyceae</taxon>
        <taxon>Synechococcales</taxon>
        <taxon>Merismopediaceae</taxon>
        <taxon>Merismopedia</taxon>
    </lineage>
</organism>
<keyword evidence="5" id="KW-1185">Reference proteome</keyword>
<reference evidence="4 5" key="1">
    <citation type="submission" date="2018-02" db="EMBL/GenBank/DDBJ databases">
        <authorList>
            <person name="Cohen D.B."/>
            <person name="Kent A.D."/>
        </authorList>
    </citation>
    <scope>NUCLEOTIDE SEQUENCE [LARGE SCALE GENOMIC DNA]</scope>
    <source>
        <strain evidence="4 5">CCAP 1448/3</strain>
    </source>
</reference>
<dbReference type="InterPro" id="IPR053384">
    <property type="entry name" value="SAM-dep_methyltransferase"/>
</dbReference>
<dbReference type="InterPro" id="IPR029063">
    <property type="entry name" value="SAM-dependent_MTases_sf"/>
</dbReference>
<evidence type="ECO:0000256" key="2">
    <source>
        <dbReference type="ARBA" id="ARBA00022679"/>
    </source>
</evidence>
<keyword evidence="3" id="KW-0949">S-adenosyl-L-methionine</keyword>
<dbReference type="SUPFAM" id="SSF53335">
    <property type="entry name" value="S-adenosyl-L-methionine-dependent methyltransferases"/>
    <property type="match status" value="1"/>
</dbReference>
<accession>A0A2T1C8F0</accession>
<evidence type="ECO:0000313" key="5">
    <source>
        <dbReference type="Proteomes" id="UP000238762"/>
    </source>
</evidence>
<dbReference type="EMBL" id="PVWJ01000011">
    <property type="protein sequence ID" value="PSB04536.1"/>
    <property type="molecule type" value="Genomic_DNA"/>
</dbReference>
<proteinExistence type="predicted"/>
<keyword evidence="2" id="KW-0808">Transferase</keyword>
<dbReference type="Pfam" id="PF01234">
    <property type="entry name" value="NNMT_PNMT_TEMT"/>
    <property type="match status" value="1"/>
</dbReference>
<evidence type="ECO:0000256" key="1">
    <source>
        <dbReference type="ARBA" id="ARBA00022603"/>
    </source>
</evidence>
<evidence type="ECO:0000313" key="4">
    <source>
        <dbReference type="EMBL" id="PSB04536.1"/>
    </source>
</evidence>
<sequence length="256" mass="29034">MQTSEVSYSDYSAWNPKEYLEEYYANVMSDEAFCLGFLVESLRRIQGVSVALDFGSGPIVSHLLPLVAKAQEIHTSEYIESNRLEIQKWLSADADAYNWRAFTLEILRLEGLSSPTELDAQTREKELQQRVTQVLPGDVREANPLGIDKQGYYPLVTAHYCAEGISQNKEEWQTYMGNIMSMVQPGGMLITSACGSGTFYRVGDSYFPSTKLEPQDVLNCFWENGFIDLDLRIRQLPEYSEQGFFYTIFASGVKSK</sequence>
<dbReference type="GO" id="GO:0005829">
    <property type="term" value="C:cytosol"/>
    <property type="evidence" value="ECO:0007669"/>
    <property type="project" value="TreeGrafter"/>
</dbReference>
<dbReference type="RefSeq" id="WP_106287308.1">
    <property type="nucleotide sequence ID" value="NZ_CAWNTC010000180.1"/>
</dbReference>
<dbReference type="GO" id="GO:0032259">
    <property type="term" value="P:methylation"/>
    <property type="evidence" value="ECO:0007669"/>
    <property type="project" value="UniProtKB-KW"/>
</dbReference>
<dbReference type="AlphaFoldDB" id="A0A2T1C8F0"/>